<gene>
    <name evidence="1" type="ORF">GCL57_03370</name>
</gene>
<dbReference type="EMBL" id="WFLN01000004">
    <property type="protein sequence ID" value="KAB8033760.1"/>
    <property type="molecule type" value="Genomic_DNA"/>
</dbReference>
<evidence type="ECO:0008006" key="3">
    <source>
        <dbReference type="Google" id="ProtNLM"/>
    </source>
</evidence>
<sequence length="322" mass="34422">MELAFMSKKILALLLGLIAILAAIVLLKRNKPSADHITIGILQTASFPALDDSMQGFISEIKKELGDKVIIIEQNAQGSIMQAQAIASSFKANKSISGFYAIATPAVQALKSEIKTRPITFAAVTDPIGLHLREEGSNITGATDMADIEKQISILKILLPNVKKVALLYNPGETNSVILVKQMKIALEKYGITYQDNGANSQADVAAAAQHAVQNAQAVLIPTDNTIASAFPIVRQIADKANIPIIATGTAEKEGPLMQFGVDYFQSGVQAAQLMKKMLVDGIKPMDLPIVAPTSSIIISKKALEKYGLEIPDSLKDSVSLM</sequence>
<comment type="caution">
    <text evidence="1">The sequence shown here is derived from an EMBL/GenBank/DDBJ whole genome shotgun (WGS) entry which is preliminary data.</text>
</comment>
<dbReference type="InterPro" id="IPR028082">
    <property type="entry name" value="Peripla_BP_I"/>
</dbReference>
<evidence type="ECO:0000313" key="2">
    <source>
        <dbReference type="Proteomes" id="UP000442694"/>
    </source>
</evidence>
<proteinExistence type="predicted"/>
<dbReference type="AlphaFoldDB" id="A0A833N6P3"/>
<protein>
    <recommendedName>
        <fullName evidence="3">ABC transport system substrate-binding protein</fullName>
    </recommendedName>
</protein>
<dbReference type="Gene3D" id="3.40.50.2300">
    <property type="match status" value="2"/>
</dbReference>
<reference evidence="1 2" key="1">
    <citation type="submission" date="2019-10" db="EMBL/GenBank/DDBJ databases">
        <title>New genus of Silvanigrellaceae.</title>
        <authorList>
            <person name="Pitt A."/>
            <person name="Hahn M.W."/>
        </authorList>
    </citation>
    <scope>NUCLEOTIDE SEQUENCE [LARGE SCALE GENOMIC DNA]</scope>
    <source>
        <strain evidence="1 2">33A1-SZDP</strain>
    </source>
</reference>
<accession>A0A833N6P3</accession>
<dbReference type="PANTHER" id="PTHR35271">
    <property type="entry name" value="ABC TRANSPORTER, SUBSTRATE-BINDING LIPOPROTEIN-RELATED"/>
    <property type="match status" value="1"/>
</dbReference>
<name>A0A833N6P3_9BACT</name>
<keyword evidence="2" id="KW-1185">Reference proteome</keyword>
<dbReference type="InterPro" id="IPR007487">
    <property type="entry name" value="ABC_transpt-TYRBP-like"/>
</dbReference>
<dbReference type="CDD" id="cd06325">
    <property type="entry name" value="PBP1_ABC_unchar_transporter"/>
    <property type="match status" value="1"/>
</dbReference>
<evidence type="ECO:0000313" key="1">
    <source>
        <dbReference type="EMBL" id="KAB8033760.1"/>
    </source>
</evidence>
<dbReference type="Proteomes" id="UP000442694">
    <property type="component" value="Unassembled WGS sequence"/>
</dbReference>
<dbReference type="PANTHER" id="PTHR35271:SF1">
    <property type="entry name" value="ABC TRANSPORTER, SUBSTRATE-BINDING LIPOPROTEIN"/>
    <property type="match status" value="1"/>
</dbReference>
<dbReference type="SUPFAM" id="SSF53822">
    <property type="entry name" value="Periplasmic binding protein-like I"/>
    <property type="match status" value="1"/>
</dbReference>
<organism evidence="1 2">
    <name type="scientific">Fluviispira multicolorata</name>
    <dbReference type="NCBI Taxonomy" id="2654512"/>
    <lineage>
        <taxon>Bacteria</taxon>
        <taxon>Pseudomonadati</taxon>
        <taxon>Bdellovibrionota</taxon>
        <taxon>Oligoflexia</taxon>
        <taxon>Silvanigrellales</taxon>
        <taxon>Silvanigrellaceae</taxon>
        <taxon>Fluviispira</taxon>
    </lineage>
</organism>
<dbReference type="Pfam" id="PF04392">
    <property type="entry name" value="ABC_sub_bind"/>
    <property type="match status" value="1"/>
</dbReference>